<gene>
    <name evidence="9" type="ORF">GF339_01605</name>
</gene>
<comment type="subcellular location">
    <subcellularLocation>
        <location evidence="1">Cell membrane</location>
        <topology evidence="1">Multi-pass membrane protein</topology>
    </subcellularLocation>
</comment>
<dbReference type="Pfam" id="PF02653">
    <property type="entry name" value="BPD_transp_2"/>
    <property type="match status" value="1"/>
</dbReference>
<dbReference type="Proteomes" id="UP000649604">
    <property type="component" value="Unassembled WGS sequence"/>
</dbReference>
<dbReference type="InterPro" id="IPR001851">
    <property type="entry name" value="ABC_transp_permease"/>
</dbReference>
<feature type="transmembrane region" description="Helical" evidence="8">
    <location>
        <begin position="220"/>
        <end position="242"/>
    </location>
</feature>
<keyword evidence="6 8" id="KW-1133">Transmembrane helix</keyword>
<evidence type="ECO:0000256" key="2">
    <source>
        <dbReference type="ARBA" id="ARBA00022448"/>
    </source>
</evidence>
<evidence type="ECO:0000256" key="7">
    <source>
        <dbReference type="ARBA" id="ARBA00023136"/>
    </source>
</evidence>
<keyword evidence="4" id="KW-0997">Cell inner membrane</keyword>
<evidence type="ECO:0000256" key="6">
    <source>
        <dbReference type="ARBA" id="ARBA00022989"/>
    </source>
</evidence>
<feature type="transmembrane region" description="Helical" evidence="8">
    <location>
        <begin position="77"/>
        <end position="107"/>
    </location>
</feature>
<dbReference type="AlphaFoldDB" id="A0A9D5JTB8"/>
<feature type="transmembrane region" description="Helical" evidence="8">
    <location>
        <begin position="119"/>
        <end position="138"/>
    </location>
</feature>
<dbReference type="GO" id="GO:0022857">
    <property type="term" value="F:transmembrane transporter activity"/>
    <property type="evidence" value="ECO:0007669"/>
    <property type="project" value="InterPro"/>
</dbReference>
<name>A0A9D5JTB8_9BACT</name>
<evidence type="ECO:0000313" key="9">
    <source>
        <dbReference type="EMBL" id="MBD3323246.1"/>
    </source>
</evidence>
<comment type="caution">
    <text evidence="9">The sequence shown here is derived from an EMBL/GenBank/DDBJ whole genome shotgun (WGS) entry which is preliminary data.</text>
</comment>
<evidence type="ECO:0000256" key="5">
    <source>
        <dbReference type="ARBA" id="ARBA00022692"/>
    </source>
</evidence>
<evidence type="ECO:0000256" key="8">
    <source>
        <dbReference type="SAM" id="Phobius"/>
    </source>
</evidence>
<feature type="transmembrane region" description="Helical" evidence="8">
    <location>
        <begin position="169"/>
        <end position="189"/>
    </location>
</feature>
<dbReference type="CDD" id="cd06579">
    <property type="entry name" value="TM_PBP1_transp_AraH_like"/>
    <property type="match status" value="1"/>
</dbReference>
<accession>A0A9D5JTB8</accession>
<organism evidence="9 10">
    <name type="scientific">candidate division KSB3 bacterium</name>
    <dbReference type="NCBI Taxonomy" id="2044937"/>
    <lineage>
        <taxon>Bacteria</taxon>
        <taxon>candidate division KSB3</taxon>
    </lineage>
</organism>
<feature type="transmembrane region" description="Helical" evidence="8">
    <location>
        <begin position="299"/>
        <end position="318"/>
    </location>
</feature>
<dbReference type="GO" id="GO:0005886">
    <property type="term" value="C:plasma membrane"/>
    <property type="evidence" value="ECO:0007669"/>
    <property type="project" value="UniProtKB-SubCell"/>
</dbReference>
<feature type="transmembrane region" description="Helical" evidence="8">
    <location>
        <begin position="248"/>
        <end position="268"/>
    </location>
</feature>
<feature type="transmembrane region" description="Helical" evidence="8">
    <location>
        <begin position="12"/>
        <end position="32"/>
    </location>
</feature>
<reference evidence="9" key="1">
    <citation type="submission" date="2019-11" db="EMBL/GenBank/DDBJ databases">
        <title>Microbial mats filling the niche in hypersaline microbial mats.</title>
        <authorList>
            <person name="Wong H.L."/>
            <person name="Macleod F.I."/>
            <person name="White R.A. III"/>
            <person name="Burns B.P."/>
        </authorList>
    </citation>
    <scope>NUCLEOTIDE SEQUENCE</scope>
    <source>
        <strain evidence="9">Rbin_158</strain>
    </source>
</reference>
<keyword evidence="7 8" id="KW-0472">Membrane</keyword>
<keyword evidence="2" id="KW-0813">Transport</keyword>
<dbReference type="PANTHER" id="PTHR32196:SF21">
    <property type="entry name" value="ABC TRANSPORTER PERMEASE PROTEIN YPHD-RELATED"/>
    <property type="match status" value="1"/>
</dbReference>
<dbReference type="EMBL" id="WJJP01000044">
    <property type="protein sequence ID" value="MBD3323246.1"/>
    <property type="molecule type" value="Genomic_DNA"/>
</dbReference>
<keyword evidence="5 8" id="KW-0812">Transmembrane</keyword>
<evidence type="ECO:0000256" key="1">
    <source>
        <dbReference type="ARBA" id="ARBA00004651"/>
    </source>
</evidence>
<feature type="transmembrane region" description="Helical" evidence="8">
    <location>
        <begin position="44"/>
        <end position="62"/>
    </location>
</feature>
<evidence type="ECO:0000313" key="10">
    <source>
        <dbReference type="Proteomes" id="UP000649604"/>
    </source>
</evidence>
<dbReference type="PANTHER" id="PTHR32196">
    <property type="entry name" value="ABC TRANSPORTER PERMEASE PROTEIN YPHD-RELATED-RELATED"/>
    <property type="match status" value="1"/>
</dbReference>
<evidence type="ECO:0000256" key="4">
    <source>
        <dbReference type="ARBA" id="ARBA00022519"/>
    </source>
</evidence>
<protein>
    <submittedName>
        <fullName evidence="9">ABC transporter permease</fullName>
    </submittedName>
</protein>
<keyword evidence="3" id="KW-1003">Cell membrane</keyword>
<proteinExistence type="predicted"/>
<sequence>MKSRLWKQNETYLLIIIVLLCIGITSANPKFLTAENILGFLKSYSMIGIMAVGTLFVLILGGTPDVSFTAIAQVTEYAIAVITLALGGNIFLAIFLACLIGTIMGLLNGIIIHYCRVPTIIVTIATFNIYFGLLYVITEGKLINEIHPMFVEFADILLFPRVSEIGGTYGVSLMPLIWLTALGIGWFILRKTFLGRGIFAIGGNEVAAERIGIPTMFTRVFVFGFVGLLSGLAAIVHLSIVQSVVPNIIVGKELEVIAAVVIGGASVFGGRGTIIGTFLGVLLFAILNNGLTLLSISSYWYNVTIGVVITVAITVSGVQQLRARRMRVNVNIEE</sequence>
<evidence type="ECO:0000256" key="3">
    <source>
        <dbReference type="ARBA" id="ARBA00022475"/>
    </source>
</evidence>